<feature type="transmembrane region" description="Helical" evidence="1">
    <location>
        <begin position="377"/>
        <end position="399"/>
    </location>
</feature>
<dbReference type="AlphaFoldDB" id="A0A558AZQ5"/>
<accession>A0A558AZQ5</accession>
<feature type="transmembrane region" description="Helical" evidence="1">
    <location>
        <begin position="480"/>
        <end position="501"/>
    </location>
</feature>
<feature type="transmembrane region" description="Helical" evidence="1">
    <location>
        <begin position="448"/>
        <end position="468"/>
    </location>
</feature>
<proteinExistence type="predicted"/>
<feature type="transmembrane region" description="Helical" evidence="1">
    <location>
        <begin position="147"/>
        <end position="169"/>
    </location>
</feature>
<comment type="caution">
    <text evidence="2">The sequence shown here is derived from an EMBL/GenBank/DDBJ whole genome shotgun (WGS) entry which is preliminary data.</text>
</comment>
<evidence type="ECO:0000256" key="1">
    <source>
        <dbReference type="SAM" id="Phobius"/>
    </source>
</evidence>
<feature type="transmembrane region" description="Helical" evidence="1">
    <location>
        <begin position="26"/>
        <end position="50"/>
    </location>
</feature>
<feature type="transmembrane region" description="Helical" evidence="1">
    <location>
        <begin position="62"/>
        <end position="83"/>
    </location>
</feature>
<feature type="transmembrane region" description="Helical" evidence="1">
    <location>
        <begin position="181"/>
        <end position="210"/>
    </location>
</feature>
<evidence type="ECO:0000313" key="2">
    <source>
        <dbReference type="EMBL" id="TVT29765.1"/>
    </source>
</evidence>
<feature type="transmembrane region" description="Helical" evidence="1">
    <location>
        <begin position="298"/>
        <end position="316"/>
    </location>
</feature>
<feature type="transmembrane region" description="Helical" evidence="1">
    <location>
        <begin position="328"/>
        <end position="347"/>
    </location>
</feature>
<feature type="transmembrane region" description="Helical" evidence="1">
    <location>
        <begin position="230"/>
        <end position="251"/>
    </location>
</feature>
<dbReference type="Proteomes" id="UP000315103">
    <property type="component" value="Unassembled WGS sequence"/>
</dbReference>
<dbReference type="OrthoDB" id="2387130at2"/>
<dbReference type="EMBL" id="VMSJ01000001">
    <property type="protein sequence ID" value="TVT29765.1"/>
    <property type="molecule type" value="Genomic_DNA"/>
</dbReference>
<keyword evidence="1" id="KW-1133">Transmembrane helix</keyword>
<organism evidence="2 3">
    <name type="scientific">Salinicoccus cyprini</name>
    <dbReference type="NCBI Taxonomy" id="2493691"/>
    <lineage>
        <taxon>Bacteria</taxon>
        <taxon>Bacillati</taxon>
        <taxon>Bacillota</taxon>
        <taxon>Bacilli</taxon>
        <taxon>Bacillales</taxon>
        <taxon>Staphylococcaceae</taxon>
        <taxon>Salinicoccus</taxon>
    </lineage>
</organism>
<keyword evidence="1" id="KW-0812">Transmembrane</keyword>
<protein>
    <submittedName>
        <fullName evidence="2">Uncharacterized protein</fullName>
    </submittedName>
</protein>
<evidence type="ECO:0000313" key="3">
    <source>
        <dbReference type="Proteomes" id="UP000315103"/>
    </source>
</evidence>
<feature type="transmembrane region" description="Helical" evidence="1">
    <location>
        <begin position="405"/>
        <end position="427"/>
    </location>
</feature>
<feature type="transmembrane region" description="Helical" evidence="1">
    <location>
        <begin position="115"/>
        <end position="135"/>
    </location>
</feature>
<dbReference type="RefSeq" id="WP_145287013.1">
    <property type="nucleotide sequence ID" value="NZ_VMSJ01000001.1"/>
</dbReference>
<keyword evidence="1" id="KW-0472">Membrane</keyword>
<sequence>MIRLILDTERRALFNYWKVLGESKRILYILIGLLLLLIPLPLVTTLLFSITASLDENYMDLYLLILSVASGVILILVSIHFIIKDMILSGSITHYMSYPISAAELFHAKFIKHNLLYSTSIMLPLSIIVGAALAVRYDQWLLLPNSIVYFIVLGLVFTSISFGLVFLTANILPVKKVSEILAFLGGMSFLLIYVIMFAIADSFTGILAMFPQLPVLYSGVLYDYSAVPGILGPIIMILAAIAIIISTRFIVVRAIDRVGVAEGHSAGKRKTGRSSISHPVIVLVSKDLKLSYRNYRELAVLLPLYVLPLVLVYFSSPAEAETRSLVMGGSQLLSAAAGGALITALYISAHHTARDAEHFQMVQLLPVQGTKLALAKYLFNLVATVPILMVIFTITWFFSTAGVETLLFMLPGIVLVCLAAVPVGMLIGSSSPVVSRKNPSKRLDTKSGIIITMIMFFVFMMISMLPLILEGMAVGIRQGLIAMAILGICAIISWFILGSVAKKYDSGFKITYKD</sequence>
<reference evidence="2 3" key="1">
    <citation type="submission" date="2019-07" db="EMBL/GenBank/DDBJ databases">
        <title>Salinicoccus cyprini sp. nov., isolated from gastro-intestinal tract of mirror carp, Cyprinus carpio var. specularis, collected from Gobind Sagar Reservoir, Himachal Pradesh, India.</title>
        <authorList>
            <person name="Talwar C."/>
            <person name="Singh A.K."/>
            <person name="Lal R."/>
            <person name="Negi R.K."/>
        </authorList>
    </citation>
    <scope>NUCLEOTIDE SEQUENCE [LARGE SCALE GENOMIC DNA]</scope>
    <source>
        <strain evidence="2 3">CT19</strain>
    </source>
</reference>
<name>A0A558AZQ5_9STAP</name>
<keyword evidence="3" id="KW-1185">Reference proteome</keyword>
<gene>
    <name evidence="2" type="ORF">FO441_05655</name>
</gene>